<evidence type="ECO:0000313" key="1">
    <source>
        <dbReference type="EMBL" id="MDO0878382.1"/>
    </source>
</evidence>
<organism evidence="1 2">
    <name type="scientific">Anoxybacillus gonensis</name>
    <dbReference type="NCBI Taxonomy" id="198467"/>
    <lineage>
        <taxon>Bacteria</taxon>
        <taxon>Bacillati</taxon>
        <taxon>Bacillota</taxon>
        <taxon>Bacilli</taxon>
        <taxon>Bacillales</taxon>
        <taxon>Anoxybacillaceae</taxon>
        <taxon>Anoxybacillus</taxon>
    </lineage>
</organism>
<reference evidence="1" key="1">
    <citation type="submission" date="2022-05" db="EMBL/GenBank/DDBJ databases">
        <title>Genome-based reclassification of Anoxybacillus salavatliensis Cihan et al. as a later heterotypic synonym of Anoxybacillus gonensis Belduz et al. 2003.</title>
        <authorList>
            <person name="Inan Bektas K."/>
            <person name="Guler H.I."/>
            <person name="Belduz A.O."/>
            <person name="Canakci S."/>
        </authorList>
    </citation>
    <scope>NUCLEOTIDE SEQUENCE</scope>
    <source>
        <strain evidence="1">NCIMB 13933</strain>
    </source>
</reference>
<comment type="caution">
    <text evidence="1">The sequence shown here is derived from an EMBL/GenBank/DDBJ whole genome shotgun (WGS) entry which is preliminary data.</text>
</comment>
<sequence length="126" mass="14743">MFSVNSCTELDSDRNPLGIKKVFTPLDKYCIVHCVVSHVEKIDRFVEMIWNHPYGEKIFGIKIKIDPQKTIQKVFSIVDFSLFLHLNKPDGIWVVHIMPFDFKYDLEIRTFGVRADSVLSTYDFKV</sequence>
<proteinExistence type="predicted"/>
<name>A0AAW7TJX6_9BACL</name>
<dbReference type="AlphaFoldDB" id="A0AAW7TJX6"/>
<accession>A0AAW7TJX6</accession>
<dbReference type="GeneID" id="23314933"/>
<evidence type="ECO:0000313" key="2">
    <source>
        <dbReference type="Proteomes" id="UP001176117"/>
    </source>
</evidence>
<dbReference type="Proteomes" id="UP001176117">
    <property type="component" value="Unassembled WGS sequence"/>
</dbReference>
<keyword evidence="2" id="KW-1185">Reference proteome</keyword>
<protein>
    <submittedName>
        <fullName evidence="1">Uncharacterized protein</fullName>
    </submittedName>
</protein>
<dbReference type="EMBL" id="JAMOGB010000011">
    <property type="protein sequence ID" value="MDO0878382.1"/>
    <property type="molecule type" value="Genomic_DNA"/>
</dbReference>
<dbReference type="RefSeq" id="WP_041638313.1">
    <property type="nucleotide sequence ID" value="NZ_JAMOGB010000011.1"/>
</dbReference>
<gene>
    <name evidence="1" type="ORF">NBU54_11945</name>
</gene>